<accession>A0A6J7E7R9</accession>
<dbReference type="AlphaFoldDB" id="A0A6J7E7R9"/>
<dbReference type="EMBL" id="CAFBLU010000022">
    <property type="protein sequence ID" value="CAB4878956.1"/>
    <property type="molecule type" value="Genomic_DNA"/>
</dbReference>
<name>A0A6J7E7R9_9ZZZZ</name>
<dbReference type="InterPro" id="IPR003795">
    <property type="entry name" value="DUF192"/>
</dbReference>
<protein>
    <submittedName>
        <fullName evidence="1">Unannotated protein</fullName>
    </submittedName>
</protein>
<evidence type="ECO:0000313" key="1">
    <source>
        <dbReference type="EMBL" id="CAB4878956.1"/>
    </source>
</evidence>
<reference evidence="1" key="1">
    <citation type="submission" date="2020-05" db="EMBL/GenBank/DDBJ databases">
        <authorList>
            <person name="Chiriac C."/>
            <person name="Salcher M."/>
            <person name="Ghai R."/>
            <person name="Kavagutti S V."/>
        </authorList>
    </citation>
    <scope>NUCLEOTIDE SEQUENCE</scope>
</reference>
<dbReference type="InterPro" id="IPR038695">
    <property type="entry name" value="Saro_0823-like_sf"/>
</dbReference>
<dbReference type="Pfam" id="PF02643">
    <property type="entry name" value="DUF192"/>
    <property type="match status" value="1"/>
</dbReference>
<proteinExistence type="predicted"/>
<gene>
    <name evidence="1" type="ORF">UFOPK3444_01211</name>
</gene>
<organism evidence="1">
    <name type="scientific">freshwater metagenome</name>
    <dbReference type="NCBI Taxonomy" id="449393"/>
    <lineage>
        <taxon>unclassified sequences</taxon>
        <taxon>metagenomes</taxon>
        <taxon>ecological metagenomes</taxon>
    </lineage>
</organism>
<dbReference type="Gene3D" id="2.60.120.1140">
    <property type="entry name" value="Protein of unknown function DUF192"/>
    <property type="match status" value="1"/>
</dbReference>
<sequence>MEMLVRLRRRPVLPPAALEPQVKLRVHVANTHFARLRGLAGRSVQPAPGVGLLLTHTAAVHTWGMAFPIDLIWLSNAGVVIRIDRSVGARWHASCRGASAVIETPCHPAHPLELEEGHRLAVQMRTLRRLPPPPGAGTHKD</sequence>